<keyword evidence="3" id="KW-1185">Reference proteome</keyword>
<keyword evidence="1" id="KW-0732">Signal</keyword>
<feature type="signal peptide" evidence="1">
    <location>
        <begin position="1"/>
        <end position="24"/>
    </location>
</feature>
<evidence type="ECO:0000256" key="1">
    <source>
        <dbReference type="SAM" id="SignalP"/>
    </source>
</evidence>
<protein>
    <recommendedName>
        <fullName evidence="4">PASTA domain-containing protein</fullName>
    </recommendedName>
</protein>
<comment type="caution">
    <text evidence="2">The sequence shown here is derived from an EMBL/GenBank/DDBJ whole genome shotgun (WGS) entry which is preliminary data.</text>
</comment>
<dbReference type="RefSeq" id="WP_128221862.1">
    <property type="nucleotide sequence ID" value="NZ_CP034929.1"/>
</dbReference>
<proteinExistence type="predicted"/>
<sequence>MIGRLARGSVVAGLLLGAMACSNAADGDPASEQARAAEQYERCQERAESEYGQLAEIAEPLAEVRTGEVGRDLECADGDPLTAVSVRASPEISPEDALAMLGPEWVVEKDRGTAKSREGRWKASAHRAVHEDVEVTLVTIFD</sequence>
<name>A0ABW1QZH3_9ACTN</name>
<gene>
    <name evidence="2" type="ORF">ACFPWU_09590</name>
</gene>
<dbReference type="Proteomes" id="UP001596098">
    <property type="component" value="Unassembled WGS sequence"/>
</dbReference>
<reference evidence="3" key="1">
    <citation type="journal article" date="2019" name="Int. J. Syst. Evol. Microbiol.">
        <title>The Global Catalogue of Microorganisms (GCM) 10K type strain sequencing project: providing services to taxonomists for standard genome sequencing and annotation.</title>
        <authorList>
            <consortium name="The Broad Institute Genomics Platform"/>
            <consortium name="The Broad Institute Genome Sequencing Center for Infectious Disease"/>
            <person name="Wu L."/>
            <person name="Ma J."/>
        </authorList>
    </citation>
    <scope>NUCLEOTIDE SEQUENCE [LARGE SCALE GENOMIC DNA]</scope>
    <source>
        <strain evidence="3">DFY28</strain>
    </source>
</reference>
<evidence type="ECO:0000313" key="3">
    <source>
        <dbReference type="Proteomes" id="UP001596098"/>
    </source>
</evidence>
<dbReference type="PROSITE" id="PS51257">
    <property type="entry name" value="PROKAR_LIPOPROTEIN"/>
    <property type="match status" value="1"/>
</dbReference>
<evidence type="ECO:0000313" key="2">
    <source>
        <dbReference type="EMBL" id="MFC6153909.1"/>
    </source>
</evidence>
<feature type="chain" id="PRO_5047304466" description="PASTA domain-containing protein" evidence="1">
    <location>
        <begin position="25"/>
        <end position="142"/>
    </location>
</feature>
<accession>A0ABW1QZH3</accession>
<evidence type="ECO:0008006" key="4">
    <source>
        <dbReference type="Google" id="ProtNLM"/>
    </source>
</evidence>
<organism evidence="2 3">
    <name type="scientific">Nocardioides yefusunii</name>
    <dbReference type="NCBI Taxonomy" id="2500546"/>
    <lineage>
        <taxon>Bacteria</taxon>
        <taxon>Bacillati</taxon>
        <taxon>Actinomycetota</taxon>
        <taxon>Actinomycetes</taxon>
        <taxon>Propionibacteriales</taxon>
        <taxon>Nocardioidaceae</taxon>
        <taxon>Nocardioides</taxon>
    </lineage>
</organism>
<dbReference type="EMBL" id="JBHSQI010000005">
    <property type="protein sequence ID" value="MFC6153909.1"/>
    <property type="molecule type" value="Genomic_DNA"/>
</dbReference>